<evidence type="ECO:0000313" key="1">
    <source>
        <dbReference type="EMBL" id="PHM25305.1"/>
    </source>
</evidence>
<name>A0A2D0ITW4_9GAMM</name>
<dbReference type="EMBL" id="NIBT01000006">
    <property type="protein sequence ID" value="PHM25305.1"/>
    <property type="molecule type" value="Genomic_DNA"/>
</dbReference>
<reference evidence="1 4" key="1">
    <citation type="journal article" date="2017" name="Nat. Microbiol.">
        <title>Natural product diversity associated with the nematode symbionts Photorhabdus and Xenorhabdus.</title>
        <authorList>
            <person name="Tobias N.J."/>
            <person name="Wolff H."/>
            <person name="Djahanschiri B."/>
            <person name="Grundmann F."/>
            <person name="Kronenwerth M."/>
            <person name="Shi Y.M."/>
            <person name="Simonyi S."/>
            <person name="Grun P."/>
            <person name="Shapiro-Ilan D."/>
            <person name="Pidot S.J."/>
            <person name="Stinear T.P."/>
            <person name="Ebersberger I."/>
            <person name="Bode H.B."/>
        </authorList>
    </citation>
    <scope>NUCLEOTIDE SEQUENCE [LARGE SCALE GENOMIC DNA]</scope>
    <source>
        <strain evidence="1 4">DSM 16337</strain>
    </source>
</reference>
<dbReference type="Proteomes" id="UP000225605">
    <property type="component" value="Unassembled WGS sequence"/>
</dbReference>
<organism evidence="1 4">
    <name type="scientific">Xenorhabdus ehlersii</name>
    <dbReference type="NCBI Taxonomy" id="290111"/>
    <lineage>
        <taxon>Bacteria</taxon>
        <taxon>Pseudomonadati</taxon>
        <taxon>Pseudomonadota</taxon>
        <taxon>Gammaproteobacteria</taxon>
        <taxon>Enterobacterales</taxon>
        <taxon>Morganellaceae</taxon>
        <taxon>Xenorhabdus</taxon>
    </lineage>
</organism>
<gene>
    <name evidence="3" type="ORF">BDE27_2300</name>
    <name evidence="2" type="ORF">Xehl_00578</name>
    <name evidence="1" type="ORF">Xehl_01520</name>
</gene>
<evidence type="ECO:0000313" key="2">
    <source>
        <dbReference type="EMBL" id="PHM26882.1"/>
    </source>
</evidence>
<comment type="caution">
    <text evidence="1">The sequence shown here is derived from an EMBL/GenBank/DDBJ whole genome shotgun (WGS) entry which is preliminary data.</text>
</comment>
<dbReference type="EMBL" id="RAQI01000003">
    <property type="protein sequence ID" value="RKE90436.1"/>
    <property type="molecule type" value="Genomic_DNA"/>
</dbReference>
<reference evidence="3 5" key="2">
    <citation type="submission" date="2018-09" db="EMBL/GenBank/DDBJ databases">
        <title>Genomic Encyclopedia of Archaeal and Bacterial Type Strains, Phase II (KMG-II): from individual species to whole genera.</title>
        <authorList>
            <person name="Goeker M."/>
        </authorList>
    </citation>
    <scope>NUCLEOTIDE SEQUENCE [LARGE SCALE GENOMIC DNA]</scope>
    <source>
        <strain evidence="3 5">DSM 16337</strain>
    </source>
</reference>
<accession>A0A2D0ITW4</accession>
<protein>
    <submittedName>
        <fullName evidence="1">2,3-dihydro-2,3-dihydroxybenzoate dehydrogenase</fullName>
    </submittedName>
</protein>
<sequence>MSLPDERFVNQASHIMLQDIVIDGSATLGT</sequence>
<keyword evidence="5" id="KW-1185">Reference proteome</keyword>
<evidence type="ECO:0000313" key="3">
    <source>
        <dbReference type="EMBL" id="RKE90436.1"/>
    </source>
</evidence>
<evidence type="ECO:0000313" key="4">
    <source>
        <dbReference type="Proteomes" id="UP000225605"/>
    </source>
</evidence>
<dbReference type="Proteomes" id="UP000283568">
    <property type="component" value="Unassembled WGS sequence"/>
</dbReference>
<dbReference type="EMBL" id="NIBT01000002">
    <property type="protein sequence ID" value="PHM26882.1"/>
    <property type="molecule type" value="Genomic_DNA"/>
</dbReference>
<dbReference type="AlphaFoldDB" id="A0A2D0ITW4"/>
<proteinExistence type="predicted"/>
<evidence type="ECO:0000313" key="5">
    <source>
        <dbReference type="Proteomes" id="UP000283568"/>
    </source>
</evidence>